<comment type="caution">
    <text evidence="1">The sequence shown here is derived from an EMBL/GenBank/DDBJ whole genome shotgun (WGS) entry which is preliminary data.</text>
</comment>
<organism evidence="1 2">
    <name type="scientific">Microlunatus antarcticus</name>
    <dbReference type="NCBI Taxonomy" id="53388"/>
    <lineage>
        <taxon>Bacteria</taxon>
        <taxon>Bacillati</taxon>
        <taxon>Actinomycetota</taxon>
        <taxon>Actinomycetes</taxon>
        <taxon>Propionibacteriales</taxon>
        <taxon>Propionibacteriaceae</taxon>
        <taxon>Microlunatus</taxon>
    </lineage>
</organism>
<protein>
    <submittedName>
        <fullName evidence="1">ABC-type multidrug transport system fused ATPase/permease subunit</fullName>
    </submittedName>
</protein>
<feature type="non-terminal residue" evidence="1">
    <location>
        <position position="1"/>
    </location>
</feature>
<proteinExistence type="predicted"/>
<dbReference type="AlphaFoldDB" id="A0A7W5P8X7"/>
<evidence type="ECO:0000313" key="2">
    <source>
        <dbReference type="Proteomes" id="UP000565572"/>
    </source>
</evidence>
<dbReference type="GO" id="GO:0015421">
    <property type="term" value="F:ABC-type oligopeptide transporter activity"/>
    <property type="evidence" value="ECO:0007669"/>
    <property type="project" value="TreeGrafter"/>
</dbReference>
<dbReference type="PANTHER" id="PTHR43394">
    <property type="entry name" value="ATP-DEPENDENT PERMEASE MDL1, MITOCHONDRIAL"/>
    <property type="match status" value="1"/>
</dbReference>
<reference evidence="1 2" key="1">
    <citation type="submission" date="2020-08" db="EMBL/GenBank/DDBJ databases">
        <title>Sequencing the genomes of 1000 actinobacteria strains.</title>
        <authorList>
            <person name="Klenk H.-P."/>
        </authorList>
    </citation>
    <scope>NUCLEOTIDE SEQUENCE [LARGE SCALE GENOMIC DNA]</scope>
    <source>
        <strain evidence="1 2">DSM 11053</strain>
    </source>
</reference>
<sequence length="101" mass="10710">GGQRQRLVLARALALEPEVLVLVEPTSAVDAHTEAEIGVRLRAARAGRTTVVVTASPLLLHRADDVVLLVDGVVAERGTHEHLLHSSPAYRAVVARALVDA</sequence>
<dbReference type="Gene3D" id="3.40.50.300">
    <property type="entry name" value="P-loop containing nucleotide triphosphate hydrolases"/>
    <property type="match status" value="1"/>
</dbReference>
<keyword evidence="2" id="KW-1185">Reference proteome</keyword>
<dbReference type="Proteomes" id="UP000565572">
    <property type="component" value="Unassembled WGS sequence"/>
</dbReference>
<gene>
    <name evidence="1" type="ORF">FHX39_004086</name>
</gene>
<accession>A0A7W5P8X7</accession>
<dbReference type="InterPro" id="IPR027417">
    <property type="entry name" value="P-loop_NTPase"/>
</dbReference>
<dbReference type="PANTHER" id="PTHR43394:SF1">
    <property type="entry name" value="ATP-BINDING CASSETTE SUB-FAMILY B MEMBER 10, MITOCHONDRIAL"/>
    <property type="match status" value="1"/>
</dbReference>
<evidence type="ECO:0000313" key="1">
    <source>
        <dbReference type="EMBL" id="MBB3329089.1"/>
    </source>
</evidence>
<dbReference type="InterPro" id="IPR039421">
    <property type="entry name" value="Type_1_exporter"/>
</dbReference>
<name>A0A7W5P8X7_9ACTN</name>
<dbReference type="SUPFAM" id="SSF52540">
    <property type="entry name" value="P-loop containing nucleoside triphosphate hydrolases"/>
    <property type="match status" value="1"/>
</dbReference>
<dbReference type="EMBL" id="JACHZG010000014">
    <property type="protein sequence ID" value="MBB3329089.1"/>
    <property type="molecule type" value="Genomic_DNA"/>
</dbReference>